<evidence type="ECO:0000256" key="1">
    <source>
        <dbReference type="SAM" id="Phobius"/>
    </source>
</evidence>
<dbReference type="OrthoDB" id="6904738at2"/>
<dbReference type="RefSeq" id="WP_091988823.1">
    <property type="nucleotide sequence ID" value="NZ_FOYV01000001.1"/>
</dbReference>
<reference evidence="3" key="1">
    <citation type="submission" date="2016-10" db="EMBL/GenBank/DDBJ databases">
        <authorList>
            <person name="Varghese N."/>
            <person name="Submissions S."/>
        </authorList>
    </citation>
    <scope>NUCLEOTIDE SEQUENCE [LARGE SCALE GENOMIC DNA]</scope>
    <source>
        <strain evidence="3">CGMCC 1.6294</strain>
    </source>
</reference>
<evidence type="ECO:0000313" key="2">
    <source>
        <dbReference type="EMBL" id="SFR47939.1"/>
    </source>
</evidence>
<keyword evidence="1" id="KW-1133">Transmembrane helix</keyword>
<dbReference type="EMBL" id="FOYV01000001">
    <property type="protein sequence ID" value="SFR47939.1"/>
    <property type="molecule type" value="Genomic_DNA"/>
</dbReference>
<keyword evidence="1" id="KW-0812">Transmembrane</keyword>
<accession>A0A1I6H0E7</accession>
<feature type="transmembrane region" description="Helical" evidence="1">
    <location>
        <begin position="32"/>
        <end position="53"/>
    </location>
</feature>
<name>A0A1I6H0E7_9GAMM</name>
<keyword evidence="3" id="KW-1185">Reference proteome</keyword>
<gene>
    <name evidence="2" type="ORF">SAMN04488073_1922</name>
</gene>
<dbReference type="Proteomes" id="UP000199290">
    <property type="component" value="Unassembled WGS sequence"/>
</dbReference>
<keyword evidence="1" id="KW-0472">Membrane</keyword>
<sequence>MKNRLRKLFSPILTPMESGEVGPSYKASHRTILKAVGVLFLILATGSGVGLTYTGELGALIPLLVFLGIGGVSIIVATLGSDAAVSKMWGNR</sequence>
<dbReference type="AlphaFoldDB" id="A0A1I6H0E7"/>
<organism evidence="2 3">
    <name type="scientific">Marinobacter gudaonensis</name>
    <dbReference type="NCBI Taxonomy" id="375760"/>
    <lineage>
        <taxon>Bacteria</taxon>
        <taxon>Pseudomonadati</taxon>
        <taxon>Pseudomonadota</taxon>
        <taxon>Gammaproteobacteria</taxon>
        <taxon>Pseudomonadales</taxon>
        <taxon>Marinobacteraceae</taxon>
        <taxon>Marinobacter</taxon>
    </lineage>
</organism>
<evidence type="ECO:0000313" key="3">
    <source>
        <dbReference type="Proteomes" id="UP000199290"/>
    </source>
</evidence>
<protein>
    <submittedName>
        <fullName evidence="2">Uncharacterized protein</fullName>
    </submittedName>
</protein>
<feature type="transmembrane region" description="Helical" evidence="1">
    <location>
        <begin position="59"/>
        <end position="79"/>
    </location>
</feature>
<proteinExistence type="predicted"/>